<organism evidence="1 2">
    <name type="scientific">Lophiostoma macrostomum CBS 122681</name>
    <dbReference type="NCBI Taxonomy" id="1314788"/>
    <lineage>
        <taxon>Eukaryota</taxon>
        <taxon>Fungi</taxon>
        <taxon>Dikarya</taxon>
        <taxon>Ascomycota</taxon>
        <taxon>Pezizomycotina</taxon>
        <taxon>Dothideomycetes</taxon>
        <taxon>Pleosporomycetidae</taxon>
        <taxon>Pleosporales</taxon>
        <taxon>Lophiostomataceae</taxon>
        <taxon>Lophiostoma</taxon>
    </lineage>
</organism>
<accession>A0A6A6SWG1</accession>
<evidence type="ECO:0000313" key="1">
    <source>
        <dbReference type="EMBL" id="KAF2651900.1"/>
    </source>
</evidence>
<reference evidence="1" key="1">
    <citation type="journal article" date="2020" name="Stud. Mycol.">
        <title>101 Dothideomycetes genomes: a test case for predicting lifestyles and emergence of pathogens.</title>
        <authorList>
            <person name="Haridas S."/>
            <person name="Albert R."/>
            <person name="Binder M."/>
            <person name="Bloem J."/>
            <person name="Labutti K."/>
            <person name="Salamov A."/>
            <person name="Andreopoulos B."/>
            <person name="Baker S."/>
            <person name="Barry K."/>
            <person name="Bills G."/>
            <person name="Bluhm B."/>
            <person name="Cannon C."/>
            <person name="Castanera R."/>
            <person name="Culley D."/>
            <person name="Daum C."/>
            <person name="Ezra D."/>
            <person name="Gonzalez J."/>
            <person name="Henrissat B."/>
            <person name="Kuo A."/>
            <person name="Liang C."/>
            <person name="Lipzen A."/>
            <person name="Lutzoni F."/>
            <person name="Magnuson J."/>
            <person name="Mondo S."/>
            <person name="Nolan M."/>
            <person name="Ohm R."/>
            <person name="Pangilinan J."/>
            <person name="Park H.-J."/>
            <person name="Ramirez L."/>
            <person name="Alfaro M."/>
            <person name="Sun H."/>
            <person name="Tritt A."/>
            <person name="Yoshinaga Y."/>
            <person name="Zwiers L.-H."/>
            <person name="Turgeon B."/>
            <person name="Goodwin S."/>
            <person name="Spatafora J."/>
            <person name="Crous P."/>
            <person name="Grigoriev I."/>
        </authorList>
    </citation>
    <scope>NUCLEOTIDE SEQUENCE</scope>
    <source>
        <strain evidence="1">CBS 122681</strain>
    </source>
</reference>
<evidence type="ECO:0000313" key="2">
    <source>
        <dbReference type="Proteomes" id="UP000799324"/>
    </source>
</evidence>
<name>A0A6A6SWG1_9PLEO</name>
<dbReference type="AlphaFoldDB" id="A0A6A6SWG1"/>
<gene>
    <name evidence="1" type="ORF">K491DRAFT_719398</name>
</gene>
<proteinExistence type="predicted"/>
<sequence>MAAEFRSDLQVIDHSAFKNKSIAELQPIQQRLTPLPNLTLPAETWWQILTYNYSSDQESAWRKLRHVSFGFRSIIEQLFFNDYFLKSRPQVVYSSIAQRGQHPVPYRKTSSSLLVPRSLYDTKEPWQSPIDARELGPRGYFGFWIRRIPTESLSSYHFSLASIRLQSRTKHMGGMVLYSSDMTRIEMHEDNEYCLVWKIDWRRLITGCIHYDTRVIQRWMEQDGQATAKQNGVSDA</sequence>
<evidence type="ECO:0008006" key="3">
    <source>
        <dbReference type="Google" id="ProtNLM"/>
    </source>
</evidence>
<dbReference type="EMBL" id="MU004414">
    <property type="protein sequence ID" value="KAF2651900.1"/>
    <property type="molecule type" value="Genomic_DNA"/>
</dbReference>
<keyword evidence="2" id="KW-1185">Reference proteome</keyword>
<protein>
    <recommendedName>
        <fullName evidence="3">F-box domain-containing protein</fullName>
    </recommendedName>
</protein>
<dbReference type="Proteomes" id="UP000799324">
    <property type="component" value="Unassembled WGS sequence"/>
</dbReference>